<dbReference type="Pfam" id="PF00703">
    <property type="entry name" value="Glyco_hydro_2"/>
    <property type="match status" value="1"/>
</dbReference>
<comment type="caution">
    <text evidence="9">The sequence shown here is derived from an EMBL/GenBank/DDBJ whole genome shotgun (WGS) entry which is preliminary data.</text>
</comment>
<organism evidence="9 10">
    <name type="scientific">Novosphingobium pentaromativorans</name>
    <dbReference type="NCBI Taxonomy" id="205844"/>
    <lineage>
        <taxon>Bacteria</taxon>
        <taxon>Pseudomonadati</taxon>
        <taxon>Pseudomonadota</taxon>
        <taxon>Alphaproteobacteria</taxon>
        <taxon>Sphingomonadales</taxon>
        <taxon>Sphingomonadaceae</taxon>
        <taxon>Novosphingobium</taxon>
    </lineage>
</organism>
<dbReference type="Gene3D" id="2.60.40.10">
    <property type="entry name" value="Immunoglobulins"/>
    <property type="match status" value="2"/>
</dbReference>
<evidence type="ECO:0000259" key="7">
    <source>
        <dbReference type="Pfam" id="PF18368"/>
    </source>
</evidence>
<dbReference type="AlphaFoldDB" id="A0A2W5P0J6"/>
<dbReference type="Gene3D" id="3.20.20.80">
    <property type="entry name" value="Glycosidases"/>
    <property type="match status" value="1"/>
</dbReference>
<dbReference type="InterPro" id="IPR013320">
    <property type="entry name" value="ConA-like_dom_sf"/>
</dbReference>
<evidence type="ECO:0000259" key="8">
    <source>
        <dbReference type="Pfam" id="PF22666"/>
    </source>
</evidence>
<dbReference type="Pfam" id="PF18368">
    <property type="entry name" value="Ig_GlcNase"/>
    <property type="match status" value="1"/>
</dbReference>
<evidence type="ECO:0000256" key="4">
    <source>
        <dbReference type="SAM" id="SignalP"/>
    </source>
</evidence>
<feature type="domain" description="Glycoside hydrolase family 2 immunoglobulin-like beta-sandwich" evidence="5">
    <location>
        <begin position="450"/>
        <end position="562"/>
    </location>
</feature>
<dbReference type="InterPro" id="IPR054593">
    <property type="entry name" value="Beta-mannosidase-like_N2"/>
</dbReference>
<reference evidence="9 10" key="1">
    <citation type="submission" date="2017-08" db="EMBL/GenBank/DDBJ databases">
        <title>Infants hospitalized years apart are colonized by the same room-sourced microbial strains.</title>
        <authorList>
            <person name="Brooks B."/>
            <person name="Olm M.R."/>
            <person name="Firek B.A."/>
            <person name="Baker R."/>
            <person name="Thomas B.C."/>
            <person name="Morowitz M.J."/>
            <person name="Banfield J.F."/>
        </authorList>
    </citation>
    <scope>NUCLEOTIDE SEQUENCE [LARGE SCALE GENOMIC DNA]</scope>
    <source>
        <strain evidence="9">S2_005_002_R2_33</strain>
    </source>
</reference>
<name>A0A2W5P0J6_9SPHN</name>
<evidence type="ECO:0000256" key="2">
    <source>
        <dbReference type="ARBA" id="ARBA00022801"/>
    </source>
</evidence>
<dbReference type="InterPro" id="IPR017853">
    <property type="entry name" value="GH"/>
</dbReference>
<dbReference type="Gene3D" id="2.60.120.200">
    <property type="match status" value="1"/>
</dbReference>
<evidence type="ECO:0000313" key="10">
    <source>
        <dbReference type="Proteomes" id="UP000249082"/>
    </source>
</evidence>
<dbReference type="SUPFAM" id="SSF49303">
    <property type="entry name" value="beta-Galactosidase/glucuronidase domain"/>
    <property type="match status" value="3"/>
</dbReference>
<evidence type="ECO:0000259" key="5">
    <source>
        <dbReference type="Pfam" id="PF00703"/>
    </source>
</evidence>
<dbReference type="InterPro" id="IPR006102">
    <property type="entry name" value="Ig-like_GH2"/>
</dbReference>
<dbReference type="InterPro" id="IPR013783">
    <property type="entry name" value="Ig-like_fold"/>
</dbReference>
<evidence type="ECO:0000259" key="6">
    <source>
        <dbReference type="Pfam" id="PF02836"/>
    </source>
</evidence>
<sequence>MTKRTNISARAVFGAACAVSSLAISALASAQVAGPFDLQVIPAAPTWSSDAAFPAGDWTLSFWADLAQDSAQGSDGSLVAVADSGGAPLLSLAMVDGKPALVSGGRTAAAPSSRPGGWHHYAIVGGQTGQRLFIDGKPAASLSQPLAGAPAKLLVASSQSSTRLIALRVDSGAVSQNDLRKAAAKAPDPDLVQFTETSARWPLQVRQMQGQLTPQPPATLPRSATVPDKPVASPVPQIAPLAAQGDGRWTLQKWTLAEAPGIAGDGSTISQSGFASGKWYAATVPGTVLTTLVDRGVYPDPAHGLNNLVIPERLARQDYWYRTEFDLPSEASGKRLELLLNGVNFSSQVWVNGTRIGVTKGAFVRGRFDVSPYLKPGRNAVAIRVSPPPHPGHAHEESLTAGVGENGGAMMLDGPTFGASEGWDWIPTIRDRQTGLWQDVQLLASGDVQIGDPQVVTTLPNPDNSLAHVEITVPVTNLSDQPRTATVRAAFDDVTVERSVTVPARQSASVRFSPQTDPALAVRNPKLWWPNGYGDPALHLLHLTASVDGAKSDSKDLRFGMRQVTYEMSLVDEAGNLDRVAIDFEKARALGQQIVDERHQAIRQVRGGWSYSFAPGAEKSPAVTPIEGDEGLAPFLVLRVNGVRIAARGGSIGMDDFMKRVGRKRLEPFFKLHKDAHVNVIRNWVGQNTQASFFDLADEYGLMVMSDFWESTQDYNIEAEDAGLFLGNARDVVQRFRNHPSIILWFGRNEGVPQPVLNEGLDSMLREEDGTRLYMASSNRINLHDSGPYNWRPPEKYFTEYSKGFAVEVGTPSFPTLESWERAIPASERWPISDTWAYHDWHQTGNGAVKSFTDAMDREFGKPGSLPDFERKAQMLEYESYRAIFEGMNAGLWTENSGRMLWMTQPAWPSSAWQILSSDYDTHGAFYGMKKASEPVHVQMNLPDHKVILVNNRMAALSGVTVRASVQALDGRQLAAQEAKLDLVGGKVGDAFTLGLAPLMAAGPVLVRLEALDTSGTRLSDNFYWQAASDEALQALSAMAQVPLTASAKASSDGDETKIEVSLSNPGKTAAIQTKLTLFDARDKQVLPAYFSDNYVSLLPGETRSVTITAPKEAAGSSPSVKLRGWNVVPRTIATGK</sequence>
<dbReference type="InterPro" id="IPR006103">
    <property type="entry name" value="Glyco_hydro_2_cat"/>
</dbReference>
<evidence type="ECO:0000256" key="1">
    <source>
        <dbReference type="ARBA" id="ARBA00007401"/>
    </source>
</evidence>
<dbReference type="InterPro" id="IPR036156">
    <property type="entry name" value="Beta-gal/glucu_dom_sf"/>
</dbReference>
<dbReference type="SUPFAM" id="SSF49899">
    <property type="entry name" value="Concanavalin A-like lectins/glucanases"/>
    <property type="match status" value="1"/>
</dbReference>
<keyword evidence="2 9" id="KW-0378">Hydrolase</keyword>
<proteinExistence type="inferred from homology"/>
<feature type="domain" description="Beta-mannosidase-like galactose-binding" evidence="8">
    <location>
        <begin position="276"/>
        <end position="438"/>
    </location>
</feature>
<dbReference type="PANTHER" id="PTHR43536">
    <property type="entry name" value="MANNOSYLGLYCOPROTEIN ENDO-BETA-MANNOSIDASE"/>
    <property type="match status" value="1"/>
</dbReference>
<feature type="signal peptide" evidence="4">
    <location>
        <begin position="1"/>
        <end position="30"/>
    </location>
</feature>
<feature type="domain" description="Exo-beta-D-glucosaminidase Ig-fold" evidence="7">
    <location>
        <begin position="1022"/>
        <end position="1128"/>
    </location>
</feature>
<evidence type="ECO:0000313" key="9">
    <source>
        <dbReference type="EMBL" id="PZQ57639.1"/>
    </source>
</evidence>
<dbReference type="Gene3D" id="2.60.120.260">
    <property type="entry name" value="Galactose-binding domain-like"/>
    <property type="match status" value="1"/>
</dbReference>
<dbReference type="SUPFAM" id="SSF51445">
    <property type="entry name" value="(Trans)glycosidases"/>
    <property type="match status" value="1"/>
</dbReference>
<dbReference type="Pfam" id="PF22666">
    <property type="entry name" value="Glyco_hydro_2_N2"/>
    <property type="match status" value="1"/>
</dbReference>
<dbReference type="SUPFAM" id="SSF49785">
    <property type="entry name" value="Galactose-binding domain-like"/>
    <property type="match status" value="1"/>
</dbReference>
<comment type="similarity">
    <text evidence="1">Belongs to the glycosyl hydrolase 2 family.</text>
</comment>
<accession>A0A2W5P0J6</accession>
<protein>
    <submittedName>
        <fullName evidence="9">Glycoside hydrolase family 2</fullName>
    </submittedName>
</protein>
<keyword evidence="4" id="KW-0732">Signal</keyword>
<dbReference type="GO" id="GO:0004553">
    <property type="term" value="F:hydrolase activity, hydrolyzing O-glycosyl compounds"/>
    <property type="evidence" value="ECO:0007669"/>
    <property type="project" value="InterPro"/>
</dbReference>
<dbReference type="PANTHER" id="PTHR43536:SF1">
    <property type="entry name" value="MANNOSYLGLYCOPROTEIN ENDO-BETA-MANNOSIDASE"/>
    <property type="match status" value="1"/>
</dbReference>
<gene>
    <name evidence="9" type="ORF">DI555_01595</name>
</gene>
<dbReference type="Pfam" id="PF13385">
    <property type="entry name" value="Laminin_G_3"/>
    <property type="match status" value="1"/>
</dbReference>
<feature type="chain" id="PRO_5015840480" evidence="4">
    <location>
        <begin position="31"/>
        <end position="1137"/>
    </location>
</feature>
<dbReference type="InterPro" id="IPR043534">
    <property type="entry name" value="EBDG/EBM"/>
</dbReference>
<dbReference type="InterPro" id="IPR008979">
    <property type="entry name" value="Galactose-bd-like_sf"/>
</dbReference>
<dbReference type="EMBL" id="QFPX01000001">
    <property type="protein sequence ID" value="PZQ57639.1"/>
    <property type="molecule type" value="Genomic_DNA"/>
</dbReference>
<keyword evidence="3" id="KW-0326">Glycosidase</keyword>
<dbReference type="Proteomes" id="UP000249082">
    <property type="component" value="Unassembled WGS sequence"/>
</dbReference>
<dbReference type="Pfam" id="PF02836">
    <property type="entry name" value="Glyco_hydro_2_C"/>
    <property type="match status" value="1"/>
</dbReference>
<evidence type="ECO:0000256" key="3">
    <source>
        <dbReference type="ARBA" id="ARBA00023295"/>
    </source>
</evidence>
<dbReference type="GO" id="GO:0005975">
    <property type="term" value="P:carbohydrate metabolic process"/>
    <property type="evidence" value="ECO:0007669"/>
    <property type="project" value="InterPro"/>
</dbReference>
<dbReference type="InterPro" id="IPR041351">
    <property type="entry name" value="Ig_GlcNase"/>
</dbReference>
<feature type="domain" description="Glycoside hydrolase family 2 catalytic" evidence="6">
    <location>
        <begin position="670"/>
        <end position="779"/>
    </location>
</feature>